<dbReference type="Gene3D" id="2.30.42.10">
    <property type="match status" value="2"/>
</dbReference>
<sequence length="387" mass="40650">MTPVIHTCMGGDSHRPAPAPVFLLCLHSATCSLHSPNNSQCESEQPFRLCVGDVCAASGKETWQRCTDLSGCIGDQQIFCVTRLTGSDAETGSSRAGYLFCCCGAPGAGVHPYGQDDEEELREERGGGAPSLEQPRTRLEPMDTIFVKQVKEGGPAHGAGLCTGKTTPPSPVLTSAPASSKGDFSYCPIQPDLESAVCESVCAGNSPAGQGVRGERGQRNCEAGAGRVRCSAQHLPAVQTAELMSALLSSAGDRIVKVNGESIIGKTYSQVIALIQNRPKDLETLKFHSIDGDTQAIHSCSPRCSGFGFSDTSLELCVMPKDEDILQLVSHPLSGTSLLKFVRVLVSAQAAQPGGYDSPTAQLRLNVKSPPLASPHPQASAQFLSPA</sequence>
<dbReference type="Proteomes" id="UP000824540">
    <property type="component" value="Unassembled WGS sequence"/>
</dbReference>
<evidence type="ECO:0000313" key="3">
    <source>
        <dbReference type="Proteomes" id="UP000824540"/>
    </source>
</evidence>
<dbReference type="SUPFAM" id="SSF50156">
    <property type="entry name" value="PDZ domain-like"/>
    <property type="match status" value="1"/>
</dbReference>
<reference evidence="2" key="1">
    <citation type="thesis" date="2021" institute="BYU ScholarsArchive" country="Provo, UT, USA">
        <title>Applications of and Algorithms for Genome Assembly and Genomic Analyses with an Emphasis on Marine Teleosts.</title>
        <authorList>
            <person name="Pickett B.D."/>
        </authorList>
    </citation>
    <scope>NUCLEOTIDE SEQUENCE</scope>
    <source>
        <strain evidence="2">HI-2016</strain>
    </source>
</reference>
<name>A0A8T2NLK6_9TELE</name>
<dbReference type="AlphaFoldDB" id="A0A8T2NLK6"/>
<evidence type="ECO:0008006" key="4">
    <source>
        <dbReference type="Google" id="ProtNLM"/>
    </source>
</evidence>
<evidence type="ECO:0000256" key="1">
    <source>
        <dbReference type="SAM" id="MobiDB-lite"/>
    </source>
</evidence>
<dbReference type="PANTHER" id="PTHR23175">
    <property type="entry name" value="PDZ DOMAIN-CONTAINING PROTEIN"/>
    <property type="match status" value="1"/>
</dbReference>
<dbReference type="PANTHER" id="PTHR23175:SF23">
    <property type="entry name" value="PDZ DOMAIN-CONTAINING PROTEIN"/>
    <property type="match status" value="1"/>
</dbReference>
<comment type="caution">
    <text evidence="2">The sequence shown here is derived from an EMBL/GenBank/DDBJ whole genome shotgun (WGS) entry which is preliminary data.</text>
</comment>
<organism evidence="2 3">
    <name type="scientific">Albula glossodonta</name>
    <name type="common">roundjaw bonefish</name>
    <dbReference type="NCBI Taxonomy" id="121402"/>
    <lineage>
        <taxon>Eukaryota</taxon>
        <taxon>Metazoa</taxon>
        <taxon>Chordata</taxon>
        <taxon>Craniata</taxon>
        <taxon>Vertebrata</taxon>
        <taxon>Euteleostomi</taxon>
        <taxon>Actinopterygii</taxon>
        <taxon>Neopterygii</taxon>
        <taxon>Teleostei</taxon>
        <taxon>Albuliformes</taxon>
        <taxon>Albulidae</taxon>
        <taxon>Albula</taxon>
    </lineage>
</organism>
<feature type="region of interest" description="Disordered" evidence="1">
    <location>
        <begin position="367"/>
        <end position="387"/>
    </location>
</feature>
<feature type="compositionally biased region" description="Polar residues" evidence="1">
    <location>
        <begin position="377"/>
        <end position="387"/>
    </location>
</feature>
<dbReference type="OrthoDB" id="6281275at2759"/>
<gene>
    <name evidence="2" type="ORF">JZ751_022023</name>
</gene>
<protein>
    <recommendedName>
        <fullName evidence="4">PDZ domain-containing protein</fullName>
    </recommendedName>
</protein>
<keyword evidence="3" id="KW-1185">Reference proteome</keyword>
<dbReference type="InterPro" id="IPR036034">
    <property type="entry name" value="PDZ_sf"/>
</dbReference>
<feature type="region of interest" description="Disordered" evidence="1">
    <location>
        <begin position="113"/>
        <end position="137"/>
    </location>
</feature>
<proteinExistence type="predicted"/>
<dbReference type="EMBL" id="JAFBMS010000046">
    <property type="protein sequence ID" value="KAG9340100.1"/>
    <property type="molecule type" value="Genomic_DNA"/>
</dbReference>
<evidence type="ECO:0000313" key="2">
    <source>
        <dbReference type="EMBL" id="KAG9340100.1"/>
    </source>
</evidence>
<accession>A0A8T2NLK6</accession>